<dbReference type="EMBL" id="FJ227128">
    <property type="protein sequence ID" value="ACO53569.1"/>
    <property type="molecule type" value="Genomic_DNA"/>
</dbReference>
<keyword evidence="2" id="KW-1185">Reference proteome</keyword>
<dbReference type="RefSeq" id="YP_002854729.1">
    <property type="nucleotide sequence ID" value="NC_012639.1"/>
</dbReference>
<protein>
    <submittedName>
        <fullName evidence="1">PKIP</fullName>
    </submittedName>
</protein>
<proteinExistence type="predicted"/>
<dbReference type="Pfam" id="PF06878">
    <property type="entry name" value="Pkip-1"/>
    <property type="match status" value="1"/>
</dbReference>
<dbReference type="OrthoDB" id="12745at10239"/>
<dbReference type="Proteomes" id="UP000203846">
    <property type="component" value="Segment"/>
</dbReference>
<dbReference type="GeneID" id="7804574"/>
<name>C3TX27_9ABAC</name>
<evidence type="ECO:0000313" key="1">
    <source>
        <dbReference type="EMBL" id="ACO53569.1"/>
    </source>
</evidence>
<evidence type="ECO:0000313" key="2">
    <source>
        <dbReference type="Proteomes" id="UP000203846"/>
    </source>
</evidence>
<sequence>MDHQISVLKQKRSKYTDEYQAKAEAFFRKGGKRNCQNLVNELYAMSAVLFGLNEQIFSVTNNFSRDERIEFINNLNEFGLDNEFVEKLCATRDNKLLLTHYKVADVDFDDSSRSIHNMLLSNCKKFTNVLCQFVDKRNAYRKKANDSLLAELVVLKSILVKHLCVIQKLANYKPFL</sequence>
<accession>C3TX27</accession>
<reference evidence="1 2" key="1">
    <citation type="journal article" date="2009" name="Virus Genes">
        <title>Morphology and genome of Euproctis pseudoconspersa nucleopolyhedrovirus.</title>
        <authorList>
            <person name="Tang X.D."/>
            <person name="Xiao Q."/>
            <person name="Ma X.C."/>
            <person name="Zhu Z.R."/>
            <person name="Zhang C.X."/>
        </authorList>
    </citation>
    <scope>NUCLEOTIDE SEQUENCE [LARGE SCALE GENOMIC DNA]</scope>
    <source>
        <strain evidence="1 2">Hangzhou</strain>
    </source>
</reference>
<dbReference type="KEGG" id="vg:7804574"/>
<organism evidence="1 2">
    <name type="scientific">Euproctis pseudoconspersa nucleopolyhedrovirus</name>
    <dbReference type="NCBI Taxonomy" id="307467"/>
    <lineage>
        <taxon>Viruses</taxon>
        <taxon>Viruses incertae sedis</taxon>
        <taxon>Naldaviricetes</taxon>
        <taxon>Lefavirales</taxon>
        <taxon>Baculoviridae</taxon>
        <taxon>Alphabaculovirus</taxon>
        <taxon>Alphabaculovirus eupseudoconspersae</taxon>
    </lineage>
</organism>
<dbReference type="InterPro" id="IPR009672">
    <property type="entry name" value="Pkip-1"/>
</dbReference>